<sequence length="152" mass="17772">MKQTYILDIADWMIGLENDPYTDLKPESKLTKYDVLISIQSDRFINAESFIKTQLNTGLIKLVPETNLRERFEHSNALVAWKVADQLMFMSDGWNWNLPAWYISLKTARYESHIMCIAMKFGLVFINFYYPTANHALNKESPRAQINVTHLH</sequence>
<organism evidence="1 2">
    <name type="scientific">Aquirhabdus parva</name>
    <dbReference type="NCBI Taxonomy" id="2283318"/>
    <lineage>
        <taxon>Bacteria</taxon>
        <taxon>Pseudomonadati</taxon>
        <taxon>Pseudomonadota</taxon>
        <taxon>Gammaproteobacteria</taxon>
        <taxon>Moraxellales</taxon>
        <taxon>Moraxellaceae</taxon>
        <taxon>Aquirhabdus</taxon>
    </lineage>
</organism>
<keyword evidence="2" id="KW-1185">Reference proteome</keyword>
<accession>A0A345P7U1</accession>
<evidence type="ECO:0000313" key="1">
    <source>
        <dbReference type="EMBL" id="AXI03350.1"/>
    </source>
</evidence>
<name>A0A345P7U1_9GAMM</name>
<dbReference type="Proteomes" id="UP000253940">
    <property type="component" value="Chromosome"/>
</dbReference>
<gene>
    <name evidence="1" type="ORF">HYN46_11150</name>
</gene>
<dbReference type="KEGG" id="mbah:HYN46_11150"/>
<reference evidence="1 2" key="1">
    <citation type="submission" date="2018-07" db="EMBL/GenBank/DDBJ databases">
        <title>Genome sequencing of Moraxellaceae gen. HYN0046.</title>
        <authorList>
            <person name="Kim M."/>
            <person name="Yi H."/>
        </authorList>
    </citation>
    <scope>NUCLEOTIDE SEQUENCE [LARGE SCALE GENOMIC DNA]</scope>
    <source>
        <strain evidence="1 2">HYN0046</strain>
    </source>
</reference>
<protein>
    <submittedName>
        <fullName evidence="1">Uncharacterized protein</fullName>
    </submittedName>
</protein>
<proteinExistence type="predicted"/>
<dbReference type="AlphaFoldDB" id="A0A345P7U1"/>
<evidence type="ECO:0000313" key="2">
    <source>
        <dbReference type="Proteomes" id="UP000253940"/>
    </source>
</evidence>
<dbReference type="EMBL" id="CP031222">
    <property type="protein sequence ID" value="AXI03350.1"/>
    <property type="molecule type" value="Genomic_DNA"/>
</dbReference>